<proteinExistence type="predicted"/>
<dbReference type="Gramene" id="OBART05G11880.1">
    <property type="protein sequence ID" value="OBART05G11880.1"/>
    <property type="gene ID" value="OBART05G11880"/>
</dbReference>
<dbReference type="HOGENOM" id="CLU_189453_0_0_1"/>
<protein>
    <submittedName>
        <fullName evidence="1">Uncharacterized protein</fullName>
    </submittedName>
</protein>
<keyword evidence="2" id="KW-1185">Reference proteome</keyword>
<evidence type="ECO:0000313" key="1">
    <source>
        <dbReference type="EnsemblPlants" id="OBART05G11880.1"/>
    </source>
</evidence>
<reference evidence="1" key="2">
    <citation type="submission" date="2015-03" db="UniProtKB">
        <authorList>
            <consortium name="EnsemblPlants"/>
        </authorList>
    </citation>
    <scope>IDENTIFICATION</scope>
</reference>
<reference evidence="1" key="1">
    <citation type="journal article" date="2009" name="Rice">
        <title>De Novo Next Generation Sequencing of Plant Genomes.</title>
        <authorList>
            <person name="Rounsley S."/>
            <person name="Marri P.R."/>
            <person name="Yu Y."/>
            <person name="He R."/>
            <person name="Sisneros N."/>
            <person name="Goicoechea J.L."/>
            <person name="Lee S.J."/>
            <person name="Angelova A."/>
            <person name="Kudrna D."/>
            <person name="Luo M."/>
            <person name="Affourtit J."/>
            <person name="Desany B."/>
            <person name="Knight J."/>
            <person name="Niazi F."/>
            <person name="Egholm M."/>
            <person name="Wing R.A."/>
        </authorList>
    </citation>
    <scope>NUCLEOTIDE SEQUENCE [LARGE SCALE GENOMIC DNA]</scope>
    <source>
        <strain evidence="1">cv. IRGC 105608</strain>
    </source>
</reference>
<dbReference type="EnsemblPlants" id="OBART05G11880.1">
    <property type="protein sequence ID" value="OBART05G11880.1"/>
    <property type="gene ID" value="OBART05G11880"/>
</dbReference>
<evidence type="ECO:0000313" key="2">
    <source>
        <dbReference type="Proteomes" id="UP000026960"/>
    </source>
</evidence>
<dbReference type="AlphaFoldDB" id="A0A0D3G644"/>
<dbReference type="PaxDb" id="65489-OBART05G11880.1"/>
<accession>A0A0D3G644</accession>
<sequence>MTAANKVGVWYSDLNAATVVGAEKAAAAVRAEKAATSAVVRTDKVSAGKGGWWARWGGQALND</sequence>
<dbReference type="Proteomes" id="UP000026960">
    <property type="component" value="Chromosome 5"/>
</dbReference>
<organism evidence="1">
    <name type="scientific">Oryza barthii</name>
    <dbReference type="NCBI Taxonomy" id="65489"/>
    <lineage>
        <taxon>Eukaryota</taxon>
        <taxon>Viridiplantae</taxon>
        <taxon>Streptophyta</taxon>
        <taxon>Embryophyta</taxon>
        <taxon>Tracheophyta</taxon>
        <taxon>Spermatophyta</taxon>
        <taxon>Magnoliopsida</taxon>
        <taxon>Liliopsida</taxon>
        <taxon>Poales</taxon>
        <taxon>Poaceae</taxon>
        <taxon>BOP clade</taxon>
        <taxon>Oryzoideae</taxon>
        <taxon>Oryzeae</taxon>
        <taxon>Oryzinae</taxon>
        <taxon>Oryza</taxon>
    </lineage>
</organism>
<name>A0A0D3G644_9ORYZ</name>